<dbReference type="EMBL" id="QMDL01000003">
    <property type="protein sequence ID" value="RMJ02824.1"/>
    <property type="molecule type" value="Genomic_DNA"/>
</dbReference>
<organism evidence="3 4">
    <name type="scientific">Marinobacter litoralis</name>
    <dbReference type="NCBI Taxonomy" id="187981"/>
    <lineage>
        <taxon>Bacteria</taxon>
        <taxon>Pseudomonadati</taxon>
        <taxon>Pseudomonadota</taxon>
        <taxon>Gammaproteobacteria</taxon>
        <taxon>Pseudomonadales</taxon>
        <taxon>Marinobacteraceae</taxon>
        <taxon>Marinobacter</taxon>
    </lineage>
</organism>
<sequence>MRSVFLYATISMAFATVTGCGSDSSGSSALNPASDVDLTFSTFDLTNTPQAPETLEHTLFNDYYSGIEPSGTDATPENRETAKDIRRHIDNFIGATPAEDGKSYTRVRNPLDLMNQVISVGEVDNFDDGRQYISDRIGQSTAGTYNTRSAGASIRFTDQAATNTQQALNDREWRYQTLDWRYVPKTGNESSLDEKVYRTIQYIARSVDTAQQDRQPELVSLLAGARFSAPNFSASGYNKPELATADFVSRNHGGIELRQEFIGEEQKDTLFIKNSKEPVIDYRRHGVILEEANPDCQRVELNYAMSKVQIYTSNDEPSRIQDPEANPDDYENSEDVPTVPNPDYCVNQSEDQAKVVWNTVPTAHRQ</sequence>
<feature type="compositionally biased region" description="Acidic residues" evidence="1">
    <location>
        <begin position="325"/>
        <end position="334"/>
    </location>
</feature>
<keyword evidence="2" id="KW-0732">Signal</keyword>
<name>A0A3M2RCD8_9GAMM</name>
<dbReference type="AlphaFoldDB" id="A0A3M2RCD8"/>
<accession>A0A3M2RCD8</accession>
<evidence type="ECO:0000256" key="1">
    <source>
        <dbReference type="SAM" id="MobiDB-lite"/>
    </source>
</evidence>
<evidence type="ECO:0008006" key="5">
    <source>
        <dbReference type="Google" id="ProtNLM"/>
    </source>
</evidence>
<dbReference type="OrthoDB" id="6354562at2"/>
<comment type="caution">
    <text evidence="3">The sequence shown here is derived from an EMBL/GenBank/DDBJ whole genome shotgun (WGS) entry which is preliminary data.</text>
</comment>
<feature type="region of interest" description="Disordered" evidence="1">
    <location>
        <begin position="313"/>
        <end position="342"/>
    </location>
</feature>
<evidence type="ECO:0000313" key="4">
    <source>
        <dbReference type="Proteomes" id="UP000265903"/>
    </source>
</evidence>
<proteinExistence type="predicted"/>
<keyword evidence="4" id="KW-1185">Reference proteome</keyword>
<feature type="signal peptide" evidence="2">
    <location>
        <begin position="1"/>
        <end position="15"/>
    </location>
</feature>
<evidence type="ECO:0000256" key="2">
    <source>
        <dbReference type="SAM" id="SignalP"/>
    </source>
</evidence>
<feature type="chain" id="PRO_5018240416" description="Lipoprotein" evidence="2">
    <location>
        <begin position="16"/>
        <end position="366"/>
    </location>
</feature>
<reference evidence="3 4" key="1">
    <citation type="submission" date="2018-08" db="EMBL/GenBank/DDBJ databases">
        <title>Whole Genome Sequence of the Moderate Halophilic Marine Bacterium Marinobacter litoralis Sw-45.</title>
        <authorList>
            <person name="Musa H."/>
        </authorList>
    </citation>
    <scope>NUCLEOTIDE SEQUENCE [LARGE SCALE GENOMIC DNA]</scope>
    <source>
        <strain evidence="3 4">Sw-45</strain>
    </source>
</reference>
<dbReference type="PROSITE" id="PS51257">
    <property type="entry name" value="PROKAR_LIPOPROTEIN"/>
    <property type="match status" value="1"/>
</dbReference>
<gene>
    <name evidence="3" type="ORF">DOQ08_02288</name>
</gene>
<dbReference type="RefSeq" id="WP_114335042.1">
    <property type="nucleotide sequence ID" value="NZ_QMDL01000003.1"/>
</dbReference>
<evidence type="ECO:0000313" key="3">
    <source>
        <dbReference type="EMBL" id="RMJ02824.1"/>
    </source>
</evidence>
<dbReference type="Proteomes" id="UP000265903">
    <property type="component" value="Unassembled WGS sequence"/>
</dbReference>
<protein>
    <recommendedName>
        <fullName evidence="5">Lipoprotein</fullName>
    </recommendedName>
</protein>